<protein>
    <submittedName>
        <fullName evidence="1">Uncharacterized protein</fullName>
    </submittedName>
</protein>
<dbReference type="AlphaFoldDB" id="A0A3E2W383"/>
<dbReference type="EMBL" id="QVEV01000002">
    <property type="protein sequence ID" value="RGC18603.1"/>
    <property type="molecule type" value="Genomic_DNA"/>
</dbReference>
<proteinExistence type="predicted"/>
<organism evidence="1 2">
    <name type="scientific">Clostridium innocuum</name>
    <dbReference type="NCBI Taxonomy" id="1522"/>
    <lineage>
        <taxon>Bacteria</taxon>
        <taxon>Bacillati</taxon>
        <taxon>Bacillota</taxon>
        <taxon>Clostridia</taxon>
        <taxon>Eubacteriales</taxon>
        <taxon>Clostridiaceae</taxon>
        <taxon>Clostridium</taxon>
    </lineage>
</organism>
<accession>A0A3E2W383</accession>
<name>A0A3E2W383_CLOIN</name>
<reference evidence="1 2" key="1">
    <citation type="submission" date="2018-08" db="EMBL/GenBank/DDBJ databases">
        <title>A genome reference for cultivated species of the human gut microbiota.</title>
        <authorList>
            <person name="Zou Y."/>
            <person name="Xue W."/>
            <person name="Luo G."/>
        </authorList>
    </citation>
    <scope>NUCLEOTIDE SEQUENCE [LARGE SCALE GENOMIC DNA]</scope>
    <source>
        <strain evidence="1 2">OF01-2LB</strain>
    </source>
</reference>
<gene>
    <name evidence="1" type="ORF">DXA38_02605</name>
</gene>
<evidence type="ECO:0000313" key="1">
    <source>
        <dbReference type="EMBL" id="RGC18603.1"/>
    </source>
</evidence>
<evidence type="ECO:0000313" key="2">
    <source>
        <dbReference type="Proteomes" id="UP000260025"/>
    </source>
</evidence>
<dbReference type="Proteomes" id="UP000260025">
    <property type="component" value="Unassembled WGS sequence"/>
</dbReference>
<comment type="caution">
    <text evidence="1">The sequence shown here is derived from an EMBL/GenBank/DDBJ whole genome shotgun (WGS) entry which is preliminary data.</text>
</comment>
<sequence>MSLFLSQAAAQQKQPLFCILIIAFNFHLNGRLYVWEAKKNLCEGQRFSMKAGNGNEKIL</sequence>